<dbReference type="Proteomes" id="UP000179270">
    <property type="component" value="Unassembled WGS sequence"/>
</dbReference>
<evidence type="ECO:0000313" key="1">
    <source>
        <dbReference type="EMBL" id="OGK41131.1"/>
    </source>
</evidence>
<dbReference type="InterPro" id="IPR001087">
    <property type="entry name" value="GDSL"/>
</dbReference>
<sequence length="329" mass="38713">MKKTLFFLIIIIQLSYISYLGIKIVDNKKNTLGTVNLNPIKKDYIISSPGSELKYFYEPKSNSVTTDAEWVNLYKDGEYKTNTDGLRERFDYPVSSNDKTFRIITLGDSFTWSLFVEVENIWPEVLEKSLNSLNCSKINKFEVINLAMAGYDLQYSLERYKLRGQKYHPDLIIWLIKDDDFTELNEIMYIKMNGIEKNMKKSGEYQALVEDGVPFPAYGKTKEVMTDIYNKNEEVIIKRQVSYLNELFDYFNKRLLITALFDPQDKYKKALKEFKNSRPNIYYFDKIRNFYLVNGSFTPKDWHPNKLGHKIIAEDLSNYLTKTKLIPCK</sequence>
<protein>
    <recommendedName>
        <fullName evidence="3">SGNH hydrolase-type esterase domain-containing protein</fullName>
    </recommendedName>
</protein>
<evidence type="ECO:0000313" key="2">
    <source>
        <dbReference type="Proteomes" id="UP000179270"/>
    </source>
</evidence>
<organism evidence="1 2">
    <name type="scientific">Candidatus Roizmanbacteria bacterium RIFCSPLOWO2_01_FULL_35_13</name>
    <dbReference type="NCBI Taxonomy" id="1802055"/>
    <lineage>
        <taxon>Bacteria</taxon>
        <taxon>Candidatus Roizmaniibacteriota</taxon>
    </lineage>
</organism>
<dbReference type="InterPro" id="IPR036514">
    <property type="entry name" value="SGNH_hydro_sf"/>
</dbReference>
<dbReference type="SUPFAM" id="SSF52266">
    <property type="entry name" value="SGNH hydrolase"/>
    <property type="match status" value="1"/>
</dbReference>
<gene>
    <name evidence="1" type="ORF">A3A74_02195</name>
</gene>
<dbReference type="STRING" id="1802055.A3A74_02195"/>
<dbReference type="CDD" id="cd00229">
    <property type="entry name" value="SGNH_hydrolase"/>
    <property type="match status" value="1"/>
</dbReference>
<dbReference type="GO" id="GO:0016788">
    <property type="term" value="F:hydrolase activity, acting on ester bonds"/>
    <property type="evidence" value="ECO:0007669"/>
    <property type="project" value="InterPro"/>
</dbReference>
<dbReference type="AlphaFoldDB" id="A0A1F7ICQ8"/>
<dbReference type="Gene3D" id="3.40.50.1110">
    <property type="entry name" value="SGNH hydrolase"/>
    <property type="match status" value="1"/>
</dbReference>
<comment type="caution">
    <text evidence="1">The sequence shown here is derived from an EMBL/GenBank/DDBJ whole genome shotgun (WGS) entry which is preliminary data.</text>
</comment>
<accession>A0A1F7ICQ8</accession>
<name>A0A1F7ICQ8_9BACT</name>
<reference evidence="1 2" key="1">
    <citation type="journal article" date="2016" name="Nat. Commun.">
        <title>Thousands of microbial genomes shed light on interconnected biogeochemical processes in an aquifer system.</title>
        <authorList>
            <person name="Anantharaman K."/>
            <person name="Brown C.T."/>
            <person name="Hug L.A."/>
            <person name="Sharon I."/>
            <person name="Castelle C.J."/>
            <person name="Probst A.J."/>
            <person name="Thomas B.C."/>
            <person name="Singh A."/>
            <person name="Wilkins M.J."/>
            <person name="Karaoz U."/>
            <person name="Brodie E.L."/>
            <person name="Williams K.H."/>
            <person name="Hubbard S.S."/>
            <person name="Banfield J.F."/>
        </authorList>
    </citation>
    <scope>NUCLEOTIDE SEQUENCE [LARGE SCALE GENOMIC DNA]</scope>
</reference>
<dbReference type="EMBL" id="MGAF01000022">
    <property type="protein sequence ID" value="OGK41131.1"/>
    <property type="molecule type" value="Genomic_DNA"/>
</dbReference>
<evidence type="ECO:0008006" key="3">
    <source>
        <dbReference type="Google" id="ProtNLM"/>
    </source>
</evidence>
<dbReference type="Pfam" id="PF00657">
    <property type="entry name" value="Lipase_GDSL"/>
    <property type="match status" value="1"/>
</dbReference>
<proteinExistence type="predicted"/>